<accession>A0A134A1Z5</accession>
<reference evidence="3" key="1">
    <citation type="submission" date="2016-01" db="EMBL/GenBank/DDBJ databases">
        <authorList>
            <person name="Mitreva M."/>
            <person name="Pepin K.H."/>
            <person name="Mihindukulasuriya K.A."/>
            <person name="Fulton R."/>
            <person name="Fronick C."/>
            <person name="O'Laughlin M."/>
            <person name="Miner T."/>
            <person name="Herter B."/>
            <person name="Rosa B.A."/>
            <person name="Cordes M."/>
            <person name="Tomlinson C."/>
            <person name="Wollam A."/>
            <person name="Palsikar V.B."/>
            <person name="Mardis E.R."/>
            <person name="Wilson R.K."/>
        </authorList>
    </citation>
    <scope>NUCLEOTIDE SEQUENCE [LARGE SCALE GENOMIC DNA]</scope>
    <source>
        <strain evidence="3">KA00185</strain>
    </source>
</reference>
<comment type="caution">
    <text evidence="2">The sequence shown here is derived from an EMBL/GenBank/DDBJ whole genome shotgun (WGS) entry which is preliminary data.</text>
</comment>
<dbReference type="EMBL" id="LSDD01000131">
    <property type="protein sequence ID" value="KXB61717.1"/>
    <property type="molecule type" value="Genomic_DNA"/>
</dbReference>
<dbReference type="STRING" id="157687.HMPREF3180_01743"/>
<organism evidence="2 3">
    <name type="scientific">Leptotrichia wadei</name>
    <dbReference type="NCBI Taxonomy" id="157687"/>
    <lineage>
        <taxon>Bacteria</taxon>
        <taxon>Fusobacteriati</taxon>
        <taxon>Fusobacteriota</taxon>
        <taxon>Fusobacteriia</taxon>
        <taxon>Fusobacteriales</taxon>
        <taxon>Leptotrichiaceae</taxon>
        <taxon>Leptotrichia</taxon>
    </lineage>
</organism>
<protein>
    <submittedName>
        <fullName evidence="2">Uncharacterized protein</fullName>
    </submittedName>
</protein>
<evidence type="ECO:0000313" key="3">
    <source>
        <dbReference type="Proteomes" id="UP000070483"/>
    </source>
</evidence>
<keyword evidence="3" id="KW-1185">Reference proteome</keyword>
<evidence type="ECO:0000313" key="2">
    <source>
        <dbReference type="EMBL" id="KXB61717.1"/>
    </source>
</evidence>
<name>A0A134A1Z5_9FUSO</name>
<dbReference type="OrthoDB" id="79860at2"/>
<feature type="transmembrane region" description="Helical" evidence="1">
    <location>
        <begin position="107"/>
        <end position="133"/>
    </location>
</feature>
<evidence type="ECO:0000256" key="1">
    <source>
        <dbReference type="SAM" id="Phobius"/>
    </source>
</evidence>
<dbReference type="Proteomes" id="UP000070483">
    <property type="component" value="Unassembled WGS sequence"/>
</dbReference>
<dbReference type="PATRIC" id="fig|157687.3.peg.1735"/>
<sequence>MGIYEIIIGTMFIPFLFILSIFFSLSLRKRNMQKIISAEISDALKDLKPREFFYNLLKMERTAKPVYYAEIFLLTIDTIYILFGGYAEYLKELKFAQEFPDFPINPMSFVFIKFGIPIFLWFIVLFLLLFALFMKKKENKRLAEMLDNLEKYRFLNYAKEDFINSEKIVKTGMVSQSDLKIGSRYLFSIYPAYIIPYSWISDIKIDRVYNRGGSYSSLTFIFTKSFKSEKIFFAKREIAKKVRDFIWENKDFH</sequence>
<dbReference type="RefSeq" id="WP_060918334.1">
    <property type="nucleotide sequence ID" value="NZ_KQ960101.1"/>
</dbReference>
<dbReference type="AlphaFoldDB" id="A0A134A1Z5"/>
<feature type="transmembrane region" description="Helical" evidence="1">
    <location>
        <begin position="66"/>
        <end position="87"/>
    </location>
</feature>
<proteinExistence type="predicted"/>
<gene>
    <name evidence="2" type="ORF">HMPREF3180_01743</name>
</gene>
<keyword evidence="1" id="KW-1133">Transmembrane helix</keyword>
<feature type="transmembrane region" description="Helical" evidence="1">
    <location>
        <begin position="6"/>
        <end position="27"/>
    </location>
</feature>
<keyword evidence="1" id="KW-0812">Transmembrane</keyword>
<keyword evidence="1" id="KW-0472">Membrane</keyword>